<name>A0ABU3G9M0_9MICO</name>
<feature type="transmembrane region" description="Helical" evidence="8">
    <location>
        <begin position="195"/>
        <end position="214"/>
    </location>
</feature>
<keyword evidence="3" id="KW-0813">Transport</keyword>
<keyword evidence="7 8" id="KW-0472">Membrane</keyword>
<feature type="transmembrane region" description="Helical" evidence="8">
    <location>
        <begin position="6"/>
        <end position="25"/>
    </location>
</feature>
<evidence type="ECO:0000256" key="1">
    <source>
        <dbReference type="ARBA" id="ARBA00004651"/>
    </source>
</evidence>
<dbReference type="EMBL" id="JAUZVV010000001">
    <property type="protein sequence ID" value="MDT3316514.1"/>
    <property type="molecule type" value="Genomic_DNA"/>
</dbReference>
<evidence type="ECO:0000313" key="9">
    <source>
        <dbReference type="EMBL" id="MDT3316514.1"/>
    </source>
</evidence>
<dbReference type="InterPro" id="IPR038770">
    <property type="entry name" value="Na+/solute_symporter_sf"/>
</dbReference>
<feature type="transmembrane region" description="Helical" evidence="8">
    <location>
        <begin position="226"/>
        <end position="247"/>
    </location>
</feature>
<keyword evidence="10" id="KW-1185">Reference proteome</keyword>
<evidence type="ECO:0000256" key="4">
    <source>
        <dbReference type="ARBA" id="ARBA00022475"/>
    </source>
</evidence>
<dbReference type="Proteomes" id="UP001251849">
    <property type="component" value="Unassembled WGS sequence"/>
</dbReference>
<comment type="similarity">
    <text evidence="2">Belongs to the auxin efflux carrier (TC 2.A.69) family.</text>
</comment>
<organism evidence="9 10">
    <name type="scientific">Microbacterium gawkjiense</name>
    <dbReference type="NCBI Taxonomy" id="3067309"/>
    <lineage>
        <taxon>Bacteria</taxon>
        <taxon>Bacillati</taxon>
        <taxon>Actinomycetota</taxon>
        <taxon>Actinomycetes</taxon>
        <taxon>Micrococcales</taxon>
        <taxon>Microbacteriaceae</taxon>
        <taxon>Microbacterium</taxon>
    </lineage>
</organism>
<comment type="caution">
    <text evidence="9">The sequence shown here is derived from an EMBL/GenBank/DDBJ whole genome shotgun (WGS) entry which is preliminary data.</text>
</comment>
<keyword evidence="6 8" id="KW-1133">Transmembrane helix</keyword>
<evidence type="ECO:0000256" key="5">
    <source>
        <dbReference type="ARBA" id="ARBA00022692"/>
    </source>
</evidence>
<keyword evidence="5 8" id="KW-0812">Transmembrane</keyword>
<evidence type="ECO:0000256" key="2">
    <source>
        <dbReference type="ARBA" id="ARBA00010145"/>
    </source>
</evidence>
<feature type="transmembrane region" description="Helical" evidence="8">
    <location>
        <begin position="168"/>
        <end position="189"/>
    </location>
</feature>
<evidence type="ECO:0000256" key="6">
    <source>
        <dbReference type="ARBA" id="ARBA00022989"/>
    </source>
</evidence>
<proteinExistence type="inferred from homology"/>
<dbReference type="Pfam" id="PF03547">
    <property type="entry name" value="Mem_trans"/>
    <property type="match status" value="1"/>
</dbReference>
<dbReference type="RefSeq" id="WP_311861329.1">
    <property type="nucleotide sequence ID" value="NZ_JAUZVV010000001.1"/>
</dbReference>
<keyword evidence="4" id="KW-1003">Cell membrane</keyword>
<evidence type="ECO:0000313" key="10">
    <source>
        <dbReference type="Proteomes" id="UP001251849"/>
    </source>
</evidence>
<evidence type="ECO:0000256" key="7">
    <source>
        <dbReference type="ARBA" id="ARBA00023136"/>
    </source>
</evidence>
<accession>A0ABU3G9M0</accession>
<dbReference type="Gene3D" id="1.20.1530.20">
    <property type="match status" value="1"/>
</dbReference>
<reference evidence="9 10" key="1">
    <citation type="submission" date="2023-08" db="EMBL/GenBank/DDBJ databases">
        <title>Microbacterium aquilitoris sp. nov. and Microbacterium gwkjibeachense sp. nov., isolated from beach.</title>
        <authorList>
            <person name="Lee S.D."/>
            <person name="Yang H."/>
            <person name="Kim I."/>
        </authorList>
    </citation>
    <scope>NUCLEOTIDE SEQUENCE [LARGE SCALE GENOMIC DNA]</scope>
    <source>
        <strain evidence="9 10">KSW4-11</strain>
    </source>
</reference>
<feature type="transmembrane region" description="Helical" evidence="8">
    <location>
        <begin position="285"/>
        <end position="307"/>
    </location>
</feature>
<dbReference type="PANTHER" id="PTHR36838:SF4">
    <property type="entry name" value="AUXIN EFFLUX CARRIER FAMILY PROTEIN"/>
    <property type="match status" value="1"/>
</dbReference>
<evidence type="ECO:0000256" key="3">
    <source>
        <dbReference type="ARBA" id="ARBA00022448"/>
    </source>
</evidence>
<dbReference type="PANTHER" id="PTHR36838">
    <property type="entry name" value="AUXIN EFFLUX CARRIER FAMILY PROTEIN"/>
    <property type="match status" value="1"/>
</dbReference>
<comment type="subcellular location">
    <subcellularLocation>
        <location evidence="1">Cell membrane</location>
        <topology evidence="1">Multi-pass membrane protein</topology>
    </subcellularLocation>
</comment>
<feature type="transmembrane region" description="Helical" evidence="8">
    <location>
        <begin position="37"/>
        <end position="55"/>
    </location>
</feature>
<evidence type="ECO:0000256" key="8">
    <source>
        <dbReference type="SAM" id="Phobius"/>
    </source>
</evidence>
<feature type="transmembrane region" description="Helical" evidence="8">
    <location>
        <begin position="122"/>
        <end position="147"/>
    </location>
</feature>
<feature type="transmembrane region" description="Helical" evidence="8">
    <location>
        <begin position="253"/>
        <end position="273"/>
    </location>
</feature>
<protein>
    <submittedName>
        <fullName evidence="9">AEC family transporter</fullName>
    </submittedName>
</protein>
<feature type="transmembrane region" description="Helical" evidence="8">
    <location>
        <begin position="61"/>
        <end position="82"/>
    </location>
</feature>
<sequence length="308" mass="31176">MFIVFAAVVPIAVVLVLGAVLRRTALRSPDVWRGIEWLSYFVFTPTLFISSIGSTDLASLNAVPLLASLVVPLSAATALVLALRRPLRVSGPAVTSIVQGSVRINTYVGLAFAAALHGTEGVASFAIASAVVVPLVNVLCVSTLARFGDVPDSQPRPRLLRELATNPLILACAVGVALSLTGVGVPAAVAPSLDLLSAPALVAGTLAAGAAIRFDARWRDLLDISLASVLKLVAVPWAAASIAIALGVSGVPLVAIVLITAVPTAPSATVLAARMGGDTRLMASITAVQTILSTVTLPAAVALLAGAP</sequence>
<dbReference type="InterPro" id="IPR004776">
    <property type="entry name" value="Mem_transp_PIN-like"/>
</dbReference>
<gene>
    <name evidence="9" type="ORF">Q9S71_06720</name>
</gene>